<evidence type="ECO:0000313" key="3">
    <source>
        <dbReference type="Proteomes" id="UP000009234"/>
    </source>
</evidence>
<protein>
    <submittedName>
        <fullName evidence="2">Uncharacterized conserved protein UCP020606</fullName>
    </submittedName>
</protein>
<accession>F6DK66</accession>
<dbReference type="eggNOG" id="COG3647">
    <property type="taxonomic scope" value="Bacteria"/>
</dbReference>
<feature type="transmembrane region" description="Helical" evidence="1">
    <location>
        <begin position="99"/>
        <end position="116"/>
    </location>
</feature>
<reference evidence="2 3" key="2">
    <citation type="journal article" date="2012" name="Stand. Genomic Sci.">
        <title>Complete genome sequence of the sulfate-reducing firmicute Desulfotomaculum ruminis type strain (DL(T)).</title>
        <authorList>
            <person name="Spring S."/>
            <person name="Visser M."/>
            <person name="Lu M."/>
            <person name="Copeland A."/>
            <person name="Lapidus A."/>
            <person name="Lucas S."/>
            <person name="Cheng J.F."/>
            <person name="Han C."/>
            <person name="Tapia R."/>
            <person name="Goodwin L.A."/>
            <person name="Pitluck S."/>
            <person name="Ivanova N."/>
            <person name="Land M."/>
            <person name="Hauser L."/>
            <person name="Larimer F."/>
            <person name="Rohde M."/>
            <person name="Goker M."/>
            <person name="Detter J.C."/>
            <person name="Kyrpides N.C."/>
            <person name="Woyke T."/>
            <person name="Schaap P.J."/>
            <person name="Plugge C.M."/>
            <person name="Muyzer G."/>
            <person name="Kuever J."/>
            <person name="Pereira I.A."/>
            <person name="Parshina S.N."/>
            <person name="Bernier-Latmani R."/>
            <person name="Stams A.J."/>
            <person name="Klenk H.P."/>
        </authorList>
    </citation>
    <scope>NUCLEOTIDE SEQUENCE [LARGE SCALE GENOMIC DNA]</scope>
    <source>
        <strain evidence="3">ATCC 23193 / DSM 2154 / NCIB 8452 / DL</strain>
    </source>
</reference>
<evidence type="ECO:0000256" key="1">
    <source>
        <dbReference type="SAM" id="Phobius"/>
    </source>
</evidence>
<keyword evidence="1" id="KW-0472">Membrane</keyword>
<dbReference type="EMBL" id="CP002780">
    <property type="protein sequence ID" value="AEG60380.1"/>
    <property type="molecule type" value="Genomic_DNA"/>
</dbReference>
<feature type="transmembrane region" description="Helical" evidence="1">
    <location>
        <begin position="30"/>
        <end position="48"/>
    </location>
</feature>
<keyword evidence="1" id="KW-1133">Transmembrane helix</keyword>
<sequence length="204" mass="23643">MNRKFLVFLLFLVFMVFIWSGIYPRDRFTWFLEVLPVLIGLSILAATYRRFKFTGLIYLFIAAHMILLMVGGHYTYAQVPLFNWIRDTFDLTRNHYDRVGHFAQGFVPALIAREILLRLSPFRKGPGLFFMVLSICLSVSAFYELLEWWVAVATGTAAEAFLGTQGDVWDTQWDMFLALCGAVAALTLFSKLHDWHLDRIKIKD</sequence>
<name>F6DK66_DESRL</name>
<reference evidence="3" key="1">
    <citation type="submission" date="2011-05" db="EMBL/GenBank/DDBJ databases">
        <title>Complete sequence of Desulfotomaculum ruminis DSM 2154.</title>
        <authorList>
            <person name="Lucas S."/>
            <person name="Copeland A."/>
            <person name="Lapidus A."/>
            <person name="Cheng J.-F."/>
            <person name="Goodwin L."/>
            <person name="Pitluck S."/>
            <person name="Lu M."/>
            <person name="Detter J.C."/>
            <person name="Han C."/>
            <person name="Tapia R."/>
            <person name="Land M."/>
            <person name="Hauser L."/>
            <person name="Kyrpides N."/>
            <person name="Ivanova N."/>
            <person name="Mikhailova N."/>
            <person name="Pagani I."/>
            <person name="Stams A.J.M."/>
            <person name="Plugge C.M."/>
            <person name="Muyzer G."/>
            <person name="Kuever J."/>
            <person name="Parshina S.N."/>
            <person name="Ivanova A.E."/>
            <person name="Nazina T.N."/>
            <person name="Brambilla E."/>
            <person name="Spring S."/>
            <person name="Klenk H.-P."/>
            <person name="Woyke T."/>
        </authorList>
    </citation>
    <scope>NUCLEOTIDE SEQUENCE [LARGE SCALE GENOMIC DNA]</scope>
    <source>
        <strain evidence="3">ATCC 23193 / DSM 2154 / NCIB 8452 / DL</strain>
    </source>
</reference>
<proteinExistence type="predicted"/>
<feature type="transmembrane region" description="Helical" evidence="1">
    <location>
        <begin position="128"/>
        <end position="151"/>
    </location>
</feature>
<dbReference type="Proteomes" id="UP000009234">
    <property type="component" value="Chromosome"/>
</dbReference>
<dbReference type="InterPro" id="IPR014509">
    <property type="entry name" value="YjdF-like"/>
</dbReference>
<evidence type="ECO:0000313" key="2">
    <source>
        <dbReference type="EMBL" id="AEG60380.1"/>
    </source>
</evidence>
<feature type="transmembrane region" description="Helical" evidence="1">
    <location>
        <begin position="55"/>
        <end position="79"/>
    </location>
</feature>
<keyword evidence="1" id="KW-0812">Transmembrane</keyword>
<dbReference type="AlphaFoldDB" id="F6DK66"/>
<feature type="transmembrane region" description="Helical" evidence="1">
    <location>
        <begin position="171"/>
        <end position="189"/>
    </location>
</feature>
<dbReference type="HOGENOM" id="CLU_087528_0_0_9"/>
<dbReference type="STRING" id="696281.Desru_2129"/>
<dbReference type="PIRSF" id="PIRSF020606">
    <property type="entry name" value="UCP020606"/>
    <property type="match status" value="1"/>
</dbReference>
<dbReference type="InterPro" id="IPR058534">
    <property type="entry name" value="YjdF"/>
</dbReference>
<dbReference type="OrthoDB" id="9786473at2"/>
<organism evidence="2 3">
    <name type="scientific">Desulforamulus ruminis (strain ATCC 23193 / DSM 2154 / NCIMB 8452 / DL)</name>
    <name type="common">Desulfotomaculum ruminis</name>
    <dbReference type="NCBI Taxonomy" id="696281"/>
    <lineage>
        <taxon>Bacteria</taxon>
        <taxon>Bacillati</taxon>
        <taxon>Bacillota</taxon>
        <taxon>Clostridia</taxon>
        <taxon>Eubacteriales</taxon>
        <taxon>Peptococcaceae</taxon>
        <taxon>Desulforamulus</taxon>
    </lineage>
</organism>
<dbReference type="KEGG" id="dru:Desru_2129"/>
<keyword evidence="3" id="KW-1185">Reference proteome</keyword>
<dbReference type="RefSeq" id="WP_013842140.1">
    <property type="nucleotide sequence ID" value="NC_015589.1"/>
</dbReference>
<gene>
    <name evidence="2" type="ordered locus">Desru_2129</name>
</gene>
<dbReference type="Pfam" id="PF09997">
    <property type="entry name" value="DUF2238"/>
    <property type="match status" value="1"/>
</dbReference>